<sequence length="168" mass="17843">MAVFLVEAAKVVQVHEEEGGVLPLGQEAFQVVAQQVGPGEAGEGVKVLAQGEGQGPLGEDPEKLSVPHDQKPLQALGLHQALGLQEARFRGDGHRGTFKHVHHQAVGVGPTEVAAGHHPQDLAVFHHHEAAYPPLGHKTGGFPHARPGADPKGIRDHGLRYPEHLQLV</sequence>
<protein>
    <submittedName>
        <fullName evidence="1">Uncharacterized protein</fullName>
    </submittedName>
</protein>
<gene>
    <name evidence="1" type="ORF">TthAA11_03850</name>
</gene>
<accession>A0AAD1KSH6</accession>
<evidence type="ECO:0000313" key="1">
    <source>
        <dbReference type="EMBL" id="BCZ86203.1"/>
    </source>
</evidence>
<dbReference type="EMBL" id="AP024926">
    <property type="protein sequence ID" value="BCZ86203.1"/>
    <property type="molecule type" value="Genomic_DNA"/>
</dbReference>
<organism evidence="1 2">
    <name type="scientific">Thermus thermophilus</name>
    <dbReference type="NCBI Taxonomy" id="274"/>
    <lineage>
        <taxon>Bacteria</taxon>
        <taxon>Thermotogati</taxon>
        <taxon>Deinococcota</taxon>
        <taxon>Deinococci</taxon>
        <taxon>Thermales</taxon>
        <taxon>Thermaceae</taxon>
        <taxon>Thermus</taxon>
    </lineage>
</organism>
<dbReference type="AlphaFoldDB" id="A0AAD1KSH6"/>
<dbReference type="Proteomes" id="UP000825379">
    <property type="component" value="Chromosome"/>
</dbReference>
<reference evidence="1" key="1">
    <citation type="submission" date="2021-07" db="EMBL/GenBank/DDBJ databases">
        <title>Complete genome sequences of four Thermus thermophilus strains isolated from Arima Hot Spring in Japan.</title>
        <authorList>
            <person name="Tomariguchi N."/>
            <person name="Ueno Y."/>
            <person name="Miyazaki K."/>
        </authorList>
    </citation>
    <scope>NUCLEOTIDE SEQUENCE</scope>
    <source>
        <strain evidence="1">AA1-1</strain>
    </source>
</reference>
<proteinExistence type="predicted"/>
<name>A0AAD1KSH6_THETH</name>
<evidence type="ECO:0000313" key="2">
    <source>
        <dbReference type="Proteomes" id="UP000825379"/>
    </source>
</evidence>